<evidence type="ECO:0000259" key="1">
    <source>
        <dbReference type="Pfam" id="PF17338"/>
    </source>
</evidence>
<dbReference type="EMBL" id="BARS01003246">
    <property type="protein sequence ID" value="GAF79866.1"/>
    <property type="molecule type" value="Genomic_DNA"/>
</dbReference>
<sequence length="442" mass="48448">MAAILPHLETVNDPSYTNAERENFRDIKPRVVRGVAGLGALAAPRSGAGTADVSSLQQDVLNNAHAQLVDMAWVRRAAELQMLGKPFRIQVGDAEGANKREIFIVFDEPMGQVPIWNPPGEGKVKQFKLLSWTSKMGTPSFSLPAGTPGQGGACPGATGGQSIVPISKLRPAAESVSRIIKRPVVLDQAICEYCYAEGGRYGSGQLQYGQVARFIWTRHATRTEEATFTEFVPVMDWAVKNANYLLEGGPVGSGKDKKTYLPERLLLRDMPPGYEHLNGTRAKFFRLHDSGDAYSENYIRGWKRVADLNPDVIFWAPSRMWALNNGRAWINKHNRVPANLVMRPSAYMIDTPPPPLPGNNPGWAAGTVVWTDIAKPKGGPMLSGKGTPYDWDCQTYLVEKKEEKGAETKSCRNALAPDGKIGCRACWVHGSAAPQLVNIRSR</sequence>
<protein>
    <recommendedName>
        <fullName evidence="1">Gene product 88 domain-containing protein</fullName>
    </recommendedName>
</protein>
<comment type="caution">
    <text evidence="2">The sequence shown here is derived from an EMBL/GenBank/DDBJ whole genome shotgun (WGS) entry which is preliminary data.</text>
</comment>
<dbReference type="Pfam" id="PF17338">
    <property type="entry name" value="GP88"/>
    <property type="match status" value="1"/>
</dbReference>
<evidence type="ECO:0000313" key="2">
    <source>
        <dbReference type="EMBL" id="GAF79866.1"/>
    </source>
</evidence>
<accession>X0SXK0</accession>
<feature type="non-terminal residue" evidence="2">
    <location>
        <position position="442"/>
    </location>
</feature>
<organism evidence="2">
    <name type="scientific">marine sediment metagenome</name>
    <dbReference type="NCBI Taxonomy" id="412755"/>
    <lineage>
        <taxon>unclassified sequences</taxon>
        <taxon>metagenomes</taxon>
        <taxon>ecological metagenomes</taxon>
    </lineage>
</organism>
<feature type="domain" description="Gene product 88" evidence="1">
    <location>
        <begin position="281"/>
        <end position="427"/>
    </location>
</feature>
<name>X0SXK0_9ZZZZ</name>
<proteinExistence type="predicted"/>
<gene>
    <name evidence="2" type="ORF">S01H1_06269</name>
</gene>
<dbReference type="InterPro" id="IPR020290">
    <property type="entry name" value="Gp88"/>
</dbReference>
<dbReference type="AlphaFoldDB" id="X0SXK0"/>
<reference evidence="2" key="1">
    <citation type="journal article" date="2014" name="Front. Microbiol.">
        <title>High frequency of phylogenetically diverse reductive dehalogenase-homologous genes in deep subseafloor sedimentary metagenomes.</title>
        <authorList>
            <person name="Kawai M."/>
            <person name="Futagami T."/>
            <person name="Toyoda A."/>
            <person name="Takaki Y."/>
            <person name="Nishi S."/>
            <person name="Hori S."/>
            <person name="Arai W."/>
            <person name="Tsubouchi T."/>
            <person name="Morono Y."/>
            <person name="Uchiyama I."/>
            <person name="Ito T."/>
            <person name="Fujiyama A."/>
            <person name="Inagaki F."/>
            <person name="Takami H."/>
        </authorList>
    </citation>
    <scope>NUCLEOTIDE SEQUENCE</scope>
    <source>
        <strain evidence="2">Expedition CK06-06</strain>
    </source>
</reference>